<dbReference type="Pfam" id="PF04066">
    <property type="entry name" value="MrpF_PhaF"/>
    <property type="match status" value="1"/>
</dbReference>
<dbReference type="AlphaFoldDB" id="A0A415DYF1"/>
<dbReference type="EMBL" id="QRMS01000004">
    <property type="protein sequence ID" value="RHJ85812.1"/>
    <property type="molecule type" value="Genomic_DNA"/>
</dbReference>
<accession>A0A415DYF1</accession>
<protein>
    <submittedName>
        <fullName evidence="9">pH regulation protein F</fullName>
    </submittedName>
</protein>
<dbReference type="GO" id="GO:0005886">
    <property type="term" value="C:plasma membrane"/>
    <property type="evidence" value="ECO:0007669"/>
    <property type="project" value="UniProtKB-SubCell"/>
</dbReference>
<dbReference type="GeneID" id="83004462"/>
<evidence type="ECO:0000256" key="8">
    <source>
        <dbReference type="SAM" id="Phobius"/>
    </source>
</evidence>
<organism evidence="9 10">
    <name type="scientific">Emergencia timonensis</name>
    <dbReference type="NCBI Taxonomy" id="1776384"/>
    <lineage>
        <taxon>Bacteria</taxon>
        <taxon>Bacillati</taxon>
        <taxon>Bacillota</taxon>
        <taxon>Clostridia</taxon>
        <taxon>Peptostreptococcales</taxon>
        <taxon>Anaerovoracaceae</taxon>
        <taxon>Emergencia</taxon>
    </lineage>
</organism>
<keyword evidence="4" id="KW-1003">Cell membrane</keyword>
<evidence type="ECO:0000256" key="2">
    <source>
        <dbReference type="ARBA" id="ARBA00009212"/>
    </source>
</evidence>
<dbReference type="Proteomes" id="UP000284841">
    <property type="component" value="Unassembled WGS sequence"/>
</dbReference>
<keyword evidence="3" id="KW-0813">Transport</keyword>
<keyword evidence="10" id="KW-1185">Reference proteome</keyword>
<dbReference type="GO" id="GO:0015385">
    <property type="term" value="F:sodium:proton antiporter activity"/>
    <property type="evidence" value="ECO:0007669"/>
    <property type="project" value="TreeGrafter"/>
</dbReference>
<feature type="transmembrane region" description="Helical" evidence="8">
    <location>
        <begin position="6"/>
        <end position="24"/>
    </location>
</feature>
<evidence type="ECO:0000256" key="6">
    <source>
        <dbReference type="ARBA" id="ARBA00022989"/>
    </source>
</evidence>
<dbReference type="RefSeq" id="WP_067537689.1">
    <property type="nucleotide sequence ID" value="NZ_AP025567.1"/>
</dbReference>
<sequence length="90" mass="10009">MDLIFKILMYGTIFIIGVMLLRVFRGPSVFDRLNGMFVIGLDVIVVLLLVGYTDGREAMYIDIAVSYGVLGFITSVIVAKFMGGKEKHDD</sequence>
<evidence type="ECO:0000256" key="1">
    <source>
        <dbReference type="ARBA" id="ARBA00004651"/>
    </source>
</evidence>
<dbReference type="PANTHER" id="PTHR34702:SF1">
    <property type="entry name" value="NA(+)_H(+) ANTIPORTER SUBUNIT F"/>
    <property type="match status" value="1"/>
</dbReference>
<keyword evidence="6 8" id="KW-1133">Transmembrane helix</keyword>
<comment type="similarity">
    <text evidence="2">Belongs to the CPA3 antiporters (TC 2.A.63) subunit F family.</text>
</comment>
<gene>
    <name evidence="9" type="ORF">DW099_13270</name>
</gene>
<evidence type="ECO:0000256" key="5">
    <source>
        <dbReference type="ARBA" id="ARBA00022692"/>
    </source>
</evidence>
<evidence type="ECO:0000313" key="9">
    <source>
        <dbReference type="EMBL" id="RHJ85812.1"/>
    </source>
</evidence>
<keyword evidence="7 8" id="KW-0472">Membrane</keyword>
<dbReference type="STRING" id="1776384.GCA_900086585_02104"/>
<dbReference type="OrthoDB" id="9799958at2"/>
<dbReference type="PANTHER" id="PTHR34702">
    <property type="entry name" value="NA(+)/H(+) ANTIPORTER SUBUNIT F1"/>
    <property type="match status" value="1"/>
</dbReference>
<keyword evidence="5 8" id="KW-0812">Transmembrane</keyword>
<evidence type="ECO:0000256" key="3">
    <source>
        <dbReference type="ARBA" id="ARBA00022448"/>
    </source>
</evidence>
<comment type="caution">
    <text evidence="9">The sequence shown here is derived from an EMBL/GenBank/DDBJ whole genome shotgun (WGS) entry which is preliminary data.</text>
</comment>
<comment type="subcellular location">
    <subcellularLocation>
        <location evidence="1">Cell membrane</location>
        <topology evidence="1">Multi-pass membrane protein</topology>
    </subcellularLocation>
</comment>
<reference evidence="9 10" key="1">
    <citation type="submission" date="2018-08" db="EMBL/GenBank/DDBJ databases">
        <title>A genome reference for cultivated species of the human gut microbiota.</title>
        <authorList>
            <person name="Zou Y."/>
            <person name="Xue W."/>
            <person name="Luo G."/>
        </authorList>
    </citation>
    <scope>NUCLEOTIDE SEQUENCE [LARGE SCALE GENOMIC DNA]</scope>
    <source>
        <strain evidence="9 10">AM07-24</strain>
    </source>
</reference>
<feature type="transmembrane region" description="Helical" evidence="8">
    <location>
        <begin position="59"/>
        <end position="79"/>
    </location>
</feature>
<name>A0A415DYF1_9FIRM</name>
<evidence type="ECO:0000256" key="7">
    <source>
        <dbReference type="ARBA" id="ARBA00023136"/>
    </source>
</evidence>
<evidence type="ECO:0000256" key="4">
    <source>
        <dbReference type="ARBA" id="ARBA00022475"/>
    </source>
</evidence>
<evidence type="ECO:0000313" key="10">
    <source>
        <dbReference type="Proteomes" id="UP000284841"/>
    </source>
</evidence>
<proteinExistence type="inferred from homology"/>
<feature type="transmembrane region" description="Helical" evidence="8">
    <location>
        <begin position="36"/>
        <end position="53"/>
    </location>
</feature>
<dbReference type="InterPro" id="IPR007208">
    <property type="entry name" value="MrpF/PhaF-like"/>
</dbReference>